<dbReference type="Proteomes" id="UP000197065">
    <property type="component" value="Unassembled WGS sequence"/>
</dbReference>
<keyword evidence="3" id="KW-1185">Reference proteome</keyword>
<evidence type="ECO:0000256" key="1">
    <source>
        <dbReference type="SAM" id="Phobius"/>
    </source>
</evidence>
<protein>
    <recommendedName>
        <fullName evidence="4">MotA/TolQ/ExbB proton channel family protein</fullName>
    </recommendedName>
</protein>
<evidence type="ECO:0008006" key="4">
    <source>
        <dbReference type="Google" id="ProtNLM"/>
    </source>
</evidence>
<dbReference type="RefSeq" id="WP_088561407.1">
    <property type="nucleotide sequence ID" value="NZ_FYEH01000006.1"/>
</dbReference>
<evidence type="ECO:0000313" key="3">
    <source>
        <dbReference type="Proteomes" id="UP000197065"/>
    </source>
</evidence>
<gene>
    <name evidence="2" type="ORF">SAMN07250955_10699</name>
</gene>
<keyword evidence="1" id="KW-1133">Transmembrane helix</keyword>
<proteinExistence type="predicted"/>
<name>A0A212R7J0_9PROT</name>
<evidence type="ECO:0000313" key="2">
    <source>
        <dbReference type="EMBL" id="SNB67950.1"/>
    </source>
</evidence>
<keyword evidence="1" id="KW-0472">Membrane</keyword>
<accession>A0A212R7J0</accession>
<dbReference type="EMBL" id="FYEH01000006">
    <property type="protein sequence ID" value="SNB67950.1"/>
    <property type="molecule type" value="Genomic_DNA"/>
</dbReference>
<dbReference type="AlphaFoldDB" id="A0A212R7J0"/>
<sequence length="375" mass="41146">MSSPRRYIIRAFLFIAIAIGVVTLLSRIIWQAFLHNPYLNSLILAVLVLGIAYNLRRIFQLFPANRWIETFRTGRPGLSLQTAPPLLASMAAVLGERDRRGRSKLSPLSVRHLLDSIGTRLDESRDIARYQTGLLIFLGLLGTFWGLLEAIGAVSGVISNLSITSTDVVTLFNDMKTGLMRPLAGMGTAFSASLFGLSGSLILGFLDLQATQAQNGFANDLEEWLSGMARFGGDGSEVGGQPIPVYVQAMLEQTAENLDRLNAMIARGEEGRGELNQILHGLSERLGMLGDNLRREQDLMGRLSEGFHALADQLARRNDSMLDAESRDHLRNTDQQIGRLLAETVREREEIKNEIKILTRTVAIAAGEPIPPGGV</sequence>
<keyword evidence="1" id="KW-0812">Transmembrane</keyword>
<dbReference type="OrthoDB" id="9794540at2"/>
<reference evidence="2 3" key="1">
    <citation type="submission" date="2017-06" db="EMBL/GenBank/DDBJ databases">
        <authorList>
            <person name="Kim H.J."/>
            <person name="Triplett B.A."/>
        </authorList>
    </citation>
    <scope>NUCLEOTIDE SEQUENCE [LARGE SCALE GENOMIC DNA]</scope>
    <source>
        <strain evidence="2 3">B29T1</strain>
    </source>
</reference>
<feature type="transmembrane region" description="Helical" evidence="1">
    <location>
        <begin position="7"/>
        <end position="30"/>
    </location>
</feature>
<feature type="transmembrane region" description="Helical" evidence="1">
    <location>
        <begin position="134"/>
        <end position="163"/>
    </location>
</feature>
<feature type="transmembrane region" description="Helical" evidence="1">
    <location>
        <begin position="36"/>
        <end position="55"/>
    </location>
</feature>
<feature type="transmembrane region" description="Helical" evidence="1">
    <location>
        <begin position="183"/>
        <end position="206"/>
    </location>
</feature>
<organism evidence="2 3">
    <name type="scientific">Arboricoccus pini</name>
    <dbReference type="NCBI Taxonomy" id="1963835"/>
    <lineage>
        <taxon>Bacteria</taxon>
        <taxon>Pseudomonadati</taxon>
        <taxon>Pseudomonadota</taxon>
        <taxon>Alphaproteobacteria</taxon>
        <taxon>Geminicoccales</taxon>
        <taxon>Geminicoccaceae</taxon>
        <taxon>Arboricoccus</taxon>
    </lineage>
</organism>